<keyword evidence="3" id="KW-0808">Transferase</keyword>
<dbReference type="GO" id="GO:0039694">
    <property type="term" value="P:viral RNA genome replication"/>
    <property type="evidence" value="ECO:0007669"/>
    <property type="project" value="InterPro"/>
</dbReference>
<evidence type="ECO:0000313" key="11">
    <source>
        <dbReference type="EMBL" id="QDH89914.1"/>
    </source>
</evidence>
<evidence type="ECO:0000256" key="7">
    <source>
        <dbReference type="ARBA" id="ARBA00030248"/>
    </source>
</evidence>
<evidence type="ECO:0000256" key="2">
    <source>
        <dbReference type="ARBA" id="ARBA00022484"/>
    </source>
</evidence>
<dbReference type="EC" id="2.7.7.48" evidence="1"/>
<sequence length="598" mass="68127">MKSLMLLWTMMAKELAVRCNTSATMDIKYIQGRCLHEGISFLTITLPTFGKDLQKGLDLGYVDHNLFQGFSWKGGLPKFLWGFLDRVFHRNTSVLLDNPDIEAIYAIRQLTLAFGKMLLPCTPERERKAFAAFVQCEQDVRRSWIQLDSSFKEEFKLVSGTLFGVMFSNLDREIRDGNIFPKHGPGAVAERYSSNEKYYRSSWTRRLEEVFPSGDYLVPNSRFWRELDSVDILEPDAEQPVRVISVPKTLETPRIIAIEPTAMQYAQQGLLDGFLRCLRKDPILSRMIGIDDQLPNQQMAREGSRDGSLATLDLSEASDRVSNQHVRLLFGNHFHLRMAVDATRSRKADVPGHGVIRLAKFASMGSAMCFPVEASVFLTLCFMGISHALNTPVTRQLIEEYAGRVRVYGDDIIVPVDCVDSVISVLESFGFVVNRNKSFWTGKFRESCGKEYYASDDVSVVKVRNLFPNDRKHVAETISIVSLRNQFYKAGLWTTVRWLDSFIEGRIKFFPTVHESSPVLGRHTFLDYEVQRMCPHLHRPLVKGYVVVGRPPVDELVGHGALLKYLLKRGIEPLSEGHLERAGRPRAVYTKLRWSPPF</sequence>
<proteinExistence type="predicted"/>
<dbReference type="EMBL" id="MN035116">
    <property type="protein sequence ID" value="QDH89914.1"/>
    <property type="molecule type" value="Genomic_RNA"/>
</dbReference>
<comment type="cofactor">
    <cofactor evidence="9">
        <name>Mg(2+)</name>
        <dbReference type="ChEBI" id="CHEBI:18420"/>
    </cofactor>
    <text evidence="9">Binds 2 Mg(2+) per subunit.</text>
</comment>
<keyword evidence="9" id="KW-0460">Magnesium</keyword>
<evidence type="ECO:0000256" key="6">
    <source>
        <dbReference type="ARBA" id="ARBA00022953"/>
    </source>
</evidence>
<protein>
    <recommendedName>
        <fullName evidence="1">RNA-directed RNA polymerase</fullName>
        <ecNumber evidence="1">2.7.7.48</ecNumber>
    </recommendedName>
    <alternativeName>
        <fullName evidence="7">RNA replicase beta chain</fullName>
    </alternativeName>
</protein>
<keyword evidence="9" id="KW-0479">Metal-binding</keyword>
<evidence type="ECO:0000256" key="1">
    <source>
        <dbReference type="ARBA" id="ARBA00012494"/>
    </source>
</evidence>
<keyword evidence="4" id="KW-0548">Nucleotidyltransferase</keyword>
<feature type="domain" description="RdRp catalytic" evidence="10">
    <location>
        <begin position="298"/>
        <end position="442"/>
    </location>
</feature>
<feature type="binding site" evidence="9">
    <location>
        <position position="410"/>
    </location>
    <ligand>
        <name>Mg(2+)</name>
        <dbReference type="ChEBI" id="CHEBI:18420"/>
        <label>2</label>
    </ligand>
</feature>
<evidence type="ECO:0000256" key="5">
    <source>
        <dbReference type="ARBA" id="ARBA00022741"/>
    </source>
</evidence>
<evidence type="ECO:0000259" key="10">
    <source>
        <dbReference type="PROSITE" id="PS50522"/>
    </source>
</evidence>
<keyword evidence="5" id="KW-0547">Nucleotide-binding</keyword>
<keyword evidence="2 11" id="KW-0696">RNA-directed RNA polymerase</keyword>
<dbReference type="GO" id="GO:0046872">
    <property type="term" value="F:metal ion binding"/>
    <property type="evidence" value="ECO:0007669"/>
    <property type="project" value="UniProtKB-KW"/>
</dbReference>
<evidence type="ECO:0000256" key="9">
    <source>
        <dbReference type="PIRSR" id="PIRSR605093-1"/>
    </source>
</evidence>
<evidence type="ECO:0000256" key="8">
    <source>
        <dbReference type="ARBA" id="ARBA00048744"/>
    </source>
</evidence>
<dbReference type="InterPro" id="IPR005093">
    <property type="entry name" value="RNArep_beta"/>
</dbReference>
<name>A0A514D8H8_9VIRU</name>
<gene>
    <name evidence="11" type="ORF">H1Bulk291406_000002</name>
</gene>
<feature type="binding site" evidence="9">
    <location>
        <position position="313"/>
    </location>
    <ligand>
        <name>Mg(2+)</name>
        <dbReference type="ChEBI" id="CHEBI:18420"/>
        <label>2</label>
    </ligand>
</feature>
<dbReference type="InterPro" id="IPR007096">
    <property type="entry name" value="RNA-dir_Rpol_cat_phage"/>
</dbReference>
<dbReference type="GO" id="GO:0000166">
    <property type="term" value="F:nucleotide binding"/>
    <property type="evidence" value="ECO:0007669"/>
    <property type="project" value="UniProtKB-KW"/>
</dbReference>
<accession>A0A514D8H8</accession>
<evidence type="ECO:0000256" key="3">
    <source>
        <dbReference type="ARBA" id="ARBA00022679"/>
    </source>
</evidence>
<dbReference type="GO" id="GO:0003968">
    <property type="term" value="F:RNA-directed RNA polymerase activity"/>
    <property type="evidence" value="ECO:0007669"/>
    <property type="project" value="UniProtKB-KW"/>
</dbReference>
<dbReference type="PROSITE" id="PS50522">
    <property type="entry name" value="RDRP_PHAGE"/>
    <property type="match status" value="1"/>
</dbReference>
<reference evidence="11" key="1">
    <citation type="submission" date="2019-05" db="EMBL/GenBank/DDBJ databases">
        <title>Metatranscriptomic reconstruction reveals RNA viruses with the potential to shape carbon cycling in soil.</title>
        <authorList>
            <person name="Starr E.P."/>
            <person name="Nuccio E."/>
            <person name="Pett-Ridge J."/>
            <person name="Banfield J.F."/>
            <person name="Firestone M.K."/>
        </authorList>
    </citation>
    <scope>NUCLEOTIDE SEQUENCE</scope>
    <source>
        <strain evidence="11">H1_Bulk_29_scaffold_1406</strain>
    </source>
</reference>
<dbReference type="Pfam" id="PF03431">
    <property type="entry name" value="RNA_replicase_B"/>
    <property type="match status" value="1"/>
</dbReference>
<evidence type="ECO:0000256" key="4">
    <source>
        <dbReference type="ARBA" id="ARBA00022695"/>
    </source>
</evidence>
<feature type="binding site" evidence="9">
    <location>
        <position position="411"/>
    </location>
    <ligand>
        <name>Mg(2+)</name>
        <dbReference type="ChEBI" id="CHEBI:18420"/>
        <label>2</label>
    </ligand>
</feature>
<comment type="catalytic activity">
    <reaction evidence="8">
        <text>RNA(n) + a ribonucleoside 5'-triphosphate = RNA(n+1) + diphosphate</text>
        <dbReference type="Rhea" id="RHEA:21248"/>
        <dbReference type="Rhea" id="RHEA-COMP:14527"/>
        <dbReference type="Rhea" id="RHEA-COMP:17342"/>
        <dbReference type="ChEBI" id="CHEBI:33019"/>
        <dbReference type="ChEBI" id="CHEBI:61557"/>
        <dbReference type="ChEBI" id="CHEBI:140395"/>
        <dbReference type="EC" id="2.7.7.48"/>
    </reaction>
</comment>
<organism evidence="11">
    <name type="scientific">Leviviridae sp</name>
    <dbReference type="NCBI Taxonomy" id="2027243"/>
    <lineage>
        <taxon>Viruses</taxon>
        <taxon>Riboviria</taxon>
        <taxon>Orthornavirae</taxon>
        <taxon>Lenarviricota</taxon>
        <taxon>Leviviricetes</taxon>
        <taxon>Norzivirales</taxon>
        <taxon>Fiersviridae</taxon>
    </lineage>
</organism>
<keyword evidence="6" id="KW-0693">Viral RNA replication</keyword>